<comment type="function">
    <text evidence="1">Acts as a defensive agent. Recognizes blood group fucosylated oligosaccharides including A, B, H and Lewis B-type antigens. Does not recognize Lewis A antigen and has low affinity for monovalent haptens.</text>
</comment>
<comment type="similarity">
    <text evidence="3">Belongs to the fucolectin family.</text>
</comment>
<evidence type="ECO:0000256" key="6">
    <source>
        <dbReference type="ARBA" id="ARBA00022723"/>
    </source>
</evidence>
<protein>
    <submittedName>
        <fullName evidence="11">Uncharacterized LOC100699110</fullName>
    </submittedName>
</protein>
<keyword evidence="5" id="KW-0964">Secreted</keyword>
<dbReference type="Gene3D" id="2.60.120.260">
    <property type="entry name" value="Galactose-binding domain-like"/>
    <property type="match status" value="11"/>
</dbReference>
<keyword evidence="12" id="KW-1185">Reference proteome</keyword>
<feature type="domain" description="Fucolectin tachylectin-4 pentraxin-1" evidence="10">
    <location>
        <begin position="1175"/>
        <end position="1317"/>
    </location>
</feature>
<dbReference type="SMART" id="SM00607">
    <property type="entry name" value="FTP"/>
    <property type="match status" value="11"/>
</dbReference>
<dbReference type="Pfam" id="PF22633">
    <property type="entry name" value="F5_F8_type_C_2"/>
    <property type="match status" value="11"/>
</dbReference>
<evidence type="ECO:0000313" key="11">
    <source>
        <dbReference type="Ensembl" id="ENSONIP00000008931.2"/>
    </source>
</evidence>
<evidence type="ECO:0000256" key="2">
    <source>
        <dbReference type="ARBA" id="ARBA00004613"/>
    </source>
</evidence>
<evidence type="ECO:0000313" key="12">
    <source>
        <dbReference type="Proteomes" id="UP000005207"/>
    </source>
</evidence>
<dbReference type="SUPFAM" id="SSF49785">
    <property type="entry name" value="Galactose-binding domain-like"/>
    <property type="match status" value="11"/>
</dbReference>
<feature type="domain" description="Fucolectin tachylectin-4 pentraxin-1" evidence="10">
    <location>
        <begin position="746"/>
        <end position="888"/>
    </location>
</feature>
<feature type="domain" description="Fucolectin tachylectin-4 pentraxin-1" evidence="10">
    <location>
        <begin position="29"/>
        <end position="173"/>
    </location>
</feature>
<dbReference type="GO" id="GO:0046872">
    <property type="term" value="F:metal ion binding"/>
    <property type="evidence" value="ECO:0007669"/>
    <property type="project" value="UniProtKB-KW"/>
</dbReference>
<keyword evidence="7" id="KW-0430">Lectin</keyword>
<dbReference type="InterPro" id="IPR051941">
    <property type="entry name" value="BG_Antigen-Binding_Lectin"/>
</dbReference>
<name>I3JJ87_ORENI</name>
<reference evidence="11" key="2">
    <citation type="submission" date="2025-08" db="UniProtKB">
        <authorList>
            <consortium name="Ensembl"/>
        </authorList>
    </citation>
    <scope>IDENTIFICATION</scope>
</reference>
<dbReference type="InterPro" id="IPR008979">
    <property type="entry name" value="Galactose-bd-like_sf"/>
</dbReference>
<comment type="subcellular location">
    <subcellularLocation>
        <location evidence="2">Secreted</location>
    </subcellularLocation>
</comment>
<organism evidence="11 12">
    <name type="scientific">Oreochromis niloticus</name>
    <name type="common">Nile tilapia</name>
    <name type="synonym">Tilapia nilotica</name>
    <dbReference type="NCBI Taxonomy" id="8128"/>
    <lineage>
        <taxon>Eukaryota</taxon>
        <taxon>Metazoa</taxon>
        <taxon>Chordata</taxon>
        <taxon>Craniata</taxon>
        <taxon>Vertebrata</taxon>
        <taxon>Euteleostomi</taxon>
        <taxon>Actinopterygii</taxon>
        <taxon>Neopterygii</taxon>
        <taxon>Teleostei</taxon>
        <taxon>Neoteleostei</taxon>
        <taxon>Acanthomorphata</taxon>
        <taxon>Ovalentaria</taxon>
        <taxon>Cichlomorphae</taxon>
        <taxon>Cichliformes</taxon>
        <taxon>Cichlidae</taxon>
        <taxon>African cichlids</taxon>
        <taxon>Pseudocrenilabrinae</taxon>
        <taxon>Oreochromini</taxon>
        <taxon>Oreochromis</taxon>
    </lineage>
</organism>
<proteinExistence type="inferred from homology"/>
<keyword evidence="8" id="KW-0106">Calcium</keyword>
<reference evidence="11" key="3">
    <citation type="submission" date="2025-09" db="UniProtKB">
        <authorList>
            <consortium name="Ensembl"/>
        </authorList>
    </citation>
    <scope>IDENTIFICATION</scope>
</reference>
<accession>I3JJ87</accession>
<dbReference type="GO" id="GO:0005576">
    <property type="term" value="C:extracellular region"/>
    <property type="evidence" value="ECO:0007669"/>
    <property type="project" value="UniProtKB-SubCell"/>
</dbReference>
<evidence type="ECO:0000256" key="9">
    <source>
        <dbReference type="ARBA" id="ARBA00023157"/>
    </source>
</evidence>
<feature type="domain" description="Fucolectin tachylectin-4 pentraxin-1" evidence="10">
    <location>
        <begin position="889"/>
        <end position="1031"/>
    </location>
</feature>
<comment type="subunit">
    <text evidence="4">Homotrimer.</text>
</comment>
<dbReference type="PANTHER" id="PTHR45713">
    <property type="entry name" value="FTP DOMAIN-CONTAINING PROTEIN"/>
    <property type="match status" value="1"/>
</dbReference>
<keyword evidence="9" id="KW-1015">Disulfide bond</keyword>
<feature type="domain" description="Fucolectin tachylectin-4 pentraxin-1" evidence="10">
    <location>
        <begin position="1461"/>
        <end position="1605"/>
    </location>
</feature>
<evidence type="ECO:0000256" key="8">
    <source>
        <dbReference type="ARBA" id="ARBA00022837"/>
    </source>
</evidence>
<gene>
    <name evidence="11" type="primary">LOC100699110</name>
</gene>
<dbReference type="PANTHER" id="PTHR45713:SF8">
    <property type="entry name" value="SI:CH211-215K15.4"/>
    <property type="match status" value="1"/>
</dbReference>
<feature type="domain" description="Fucolectin tachylectin-4 pentraxin-1" evidence="10">
    <location>
        <begin position="1318"/>
        <end position="1460"/>
    </location>
</feature>
<dbReference type="GO" id="GO:0042806">
    <property type="term" value="F:fucose binding"/>
    <property type="evidence" value="ECO:0007669"/>
    <property type="project" value="UniProtKB-ARBA"/>
</dbReference>
<dbReference type="eggNOG" id="ENOG502QQVA">
    <property type="taxonomic scope" value="Eukaryota"/>
</dbReference>
<dbReference type="HOGENOM" id="CLU_073092_0_0_1"/>
<dbReference type="InParanoid" id="I3JJ87"/>
<evidence type="ECO:0000256" key="4">
    <source>
        <dbReference type="ARBA" id="ARBA00011233"/>
    </source>
</evidence>
<evidence type="ECO:0000256" key="1">
    <source>
        <dbReference type="ARBA" id="ARBA00002219"/>
    </source>
</evidence>
<feature type="domain" description="Fucolectin tachylectin-4 pentraxin-1" evidence="10">
    <location>
        <begin position="174"/>
        <end position="316"/>
    </location>
</feature>
<feature type="domain" description="Fucolectin tachylectin-4 pentraxin-1" evidence="10">
    <location>
        <begin position="603"/>
        <end position="745"/>
    </location>
</feature>
<dbReference type="OMA" id="PNNVCSH"/>
<dbReference type="Ensembl" id="ENSONIT00000008936.2">
    <property type="protein sequence ID" value="ENSONIP00000008931.2"/>
    <property type="gene ID" value="ENSONIG00000007077.2"/>
</dbReference>
<evidence type="ECO:0000256" key="7">
    <source>
        <dbReference type="ARBA" id="ARBA00022734"/>
    </source>
</evidence>
<feature type="domain" description="Fucolectin tachylectin-4 pentraxin-1" evidence="10">
    <location>
        <begin position="460"/>
        <end position="602"/>
    </location>
</feature>
<feature type="domain" description="Fucolectin tachylectin-4 pentraxin-1" evidence="10">
    <location>
        <begin position="1032"/>
        <end position="1174"/>
    </location>
</feature>
<dbReference type="InterPro" id="IPR006585">
    <property type="entry name" value="FTP1"/>
</dbReference>
<dbReference type="GO" id="GO:0001868">
    <property type="term" value="P:regulation of complement activation, lectin pathway"/>
    <property type="evidence" value="ECO:0007669"/>
    <property type="project" value="UniProtKB-ARBA"/>
</dbReference>
<keyword evidence="6" id="KW-0479">Metal-binding</keyword>
<dbReference type="Proteomes" id="UP000005207">
    <property type="component" value="Linkage group LG11"/>
</dbReference>
<reference evidence="12" key="1">
    <citation type="submission" date="2012-01" db="EMBL/GenBank/DDBJ databases">
        <title>The Genome Sequence of Oreochromis niloticus (Nile Tilapia).</title>
        <authorList>
            <consortium name="Broad Institute Genome Assembly Team"/>
            <consortium name="Broad Institute Sequencing Platform"/>
            <person name="Di Palma F."/>
            <person name="Johnson J."/>
            <person name="Lander E.S."/>
            <person name="Lindblad-Toh K."/>
        </authorList>
    </citation>
    <scope>NUCLEOTIDE SEQUENCE [LARGE SCALE GENOMIC DNA]</scope>
</reference>
<evidence type="ECO:0000259" key="10">
    <source>
        <dbReference type="SMART" id="SM00607"/>
    </source>
</evidence>
<evidence type="ECO:0000256" key="5">
    <source>
        <dbReference type="ARBA" id="ARBA00022525"/>
    </source>
</evidence>
<dbReference type="GO" id="GO:0010185">
    <property type="term" value="P:regulation of cellular defense response"/>
    <property type="evidence" value="ECO:0007669"/>
    <property type="project" value="UniProtKB-ARBA"/>
</dbReference>
<feature type="domain" description="Fucolectin tachylectin-4 pentraxin-1" evidence="10">
    <location>
        <begin position="317"/>
        <end position="459"/>
    </location>
</feature>
<sequence length="1612" mass="174806">MFSFVYRMLTTVGIFVLLCILGKLTGNLGENVARRGQVAQSSMYGNAKPENAIDGNRASNYYQESCAHTNNDLNPWWRLDLLKTHKINTVTITNRQDCCPERISGAEIHIGNSLNDNGNVNPRCAVISSIAAGASQTFACNGMEGRYINIVIPGRREYLTVCEVEVDGTLSETNVARRGQVAQSSMYGNAKPENAIDGNRASNFNQGSCACTNNNLNPWWRLDLLKTHKINTVTITNRQDCCPERINGAEIRIGNSLNDNGNANPRCAVISSIAAGASQTFACNGMEGRYINIVIPGRTEYLTLCEVEVDGTLSETNVARLGQVAQSSMYGNAKPENAIDGNRASNFNQGSCACTNNNLNPWWRLDLLKTHKINTVTITNRQDCCPERINGAEIRIGNSLNDNGNANPRCAVISSIAAGASQTFACNGMEGRYINIVIPGRTEYLTLCEVEVDGTLSETNVARLGQVAQSSMYGNAKPENAIDGNRASNFNQGSCACTNNNLNPWWRLDLLKTHKINTVTITNRQDCCPERINGAEIRIGNSLNDNGNANPRCAVISSIAAGASQTFACNGMEGRYINIVIPGRTEYLTLCEVEVDGTLSETNVARLGQVAQSSMYGNAKPENAIDGNRASNFNQGSCACTNNNLNPWWRLDLLKTHKINTVTITNRQDCCPERINGAEIRIGNSLNDNGNANPRCAVISSIAAGASQTFACNGMEGRYINIVIPGRTEYLTLCEVEVDGTLSETNVARLGQVAQSSMYGNAKPENAIDGNRASNFNQGSCACTNNNLNPWWRLDLLKTHKINTVTITNRQDCCPERINGAEIRIGNSLNDNGNANARCAVISSIAAGASQTFACNGMEGRYINIVIPGRTEYLTLCEVEVDGTLSETNVARLGQVAQSSMYGNAKPENAIDGNRASNFNQGSCACTNNNLNPWWRLDLLKTHKINTVTITNRQDCCPERINGAEIRIGNSLNDNGNANARCAVISSIAAGASQTFACNGMEGRYINIVIPGRTEYLTLCEVEVDGTLSETNVARLGQVAQSSMYGNAKPENAIDGNRASNFNQGSCACTNNNLNPWWRLDLLKTHKINTVTITNRQDCCPERINGAEIRIGNSLNDNGNANPRCAVISSIAAGASQTFACNGMEGRYINIVIPGRTEYLTLCEVEVDGTLSETNVARRGQVAQSSMYGNAKPENAIDGNRASNYYQESCAHTNNDLNPWWRLDLLKTHKINTVTITNRQDCCPERINGAEIRIGNSLNDNGNANARCAVISSIAAGASQTFACNGMEGRYINIVIPGRKEYLTLCEVEVDGTLSETNVARLGQVAQSSMYGNAKPENAIDGNRASNFNQGSCACTNNNLNPWWRLDLLKTHKINTVTITNRQDCCPERINGAEIRIGNSLNDNGNANPRCAVISSIAAGASQTFACNGMEGRYINIVIPGRTEYLTLCEVEVDGTLSETNVARLGQVAQSSMYGNAKPENAIDGNRASNFNQGSCACTNNNLNPWWRLDLLKTHKIDTVTITNRQDCCPERINGAEIRIGNSLNDNGNANPRCAVISSIAAGASQTFACNGMEGRYINIVIPGRTEYLTLCEVEVDGTQLDSYKESECSWV</sequence>
<dbReference type="GeneTree" id="ENSGT01060000248575"/>
<evidence type="ECO:0000256" key="3">
    <source>
        <dbReference type="ARBA" id="ARBA00010147"/>
    </source>
</evidence>